<dbReference type="CDD" id="cd07977">
    <property type="entry name" value="TFIIE_beta_winged_helix"/>
    <property type="match status" value="1"/>
</dbReference>
<evidence type="ECO:0000256" key="2">
    <source>
        <dbReference type="ARBA" id="ARBA00023015"/>
    </source>
</evidence>
<dbReference type="InterPro" id="IPR040501">
    <property type="entry name" value="TFA2_Winged_2"/>
</dbReference>
<gene>
    <name evidence="10" type="ORF">BaRGS_00039674</name>
</gene>
<dbReference type="AlphaFoldDB" id="A0ABD0J2S6"/>
<sequence>MDPALLKEREAFLKRAKSTPTVEKRKAKPSSNENSAKKSKPNKSAPPKPPKAIDYKTAQGSSQYRFSVLARIVKHMKTRHQDGDTEPLLLDEILDETNQLDVSASIRHWLATEALLNNPKIDLIDTSEGRKFAFKPKLDIRDRKGLLRLLKNYDLAGKGGILMEDVEESLPRAEKAVKALGDNVVIVTRPTDKKRVLFYNDKIVKFAIDEEFRKLWRSVAVEGMDEEKIEEYLTRNGITSMQDAGVRKVTPVPRRKKGGSKKNRQFKRHNDHLEDVLKDYSELTNKT</sequence>
<comment type="similarity">
    <text evidence="7">Belongs to the TFIIE beta subunit family.</text>
</comment>
<feature type="region of interest" description="Disordered" evidence="8">
    <location>
        <begin position="251"/>
        <end position="287"/>
    </location>
</feature>
<dbReference type="SUPFAM" id="SSF46785">
    <property type="entry name" value="Winged helix' DNA-binding domain"/>
    <property type="match status" value="1"/>
</dbReference>
<name>A0ABD0J2S6_9CAEN</name>
<keyword evidence="3 7" id="KW-0238">DNA-binding</keyword>
<dbReference type="InterPro" id="IPR016656">
    <property type="entry name" value="TFIIE-bsu"/>
</dbReference>
<evidence type="ECO:0000313" key="11">
    <source>
        <dbReference type="Proteomes" id="UP001519460"/>
    </source>
</evidence>
<keyword evidence="5 7" id="KW-0539">Nucleus</keyword>
<organism evidence="10 11">
    <name type="scientific">Batillaria attramentaria</name>
    <dbReference type="NCBI Taxonomy" id="370345"/>
    <lineage>
        <taxon>Eukaryota</taxon>
        <taxon>Metazoa</taxon>
        <taxon>Spiralia</taxon>
        <taxon>Lophotrochozoa</taxon>
        <taxon>Mollusca</taxon>
        <taxon>Gastropoda</taxon>
        <taxon>Caenogastropoda</taxon>
        <taxon>Sorbeoconcha</taxon>
        <taxon>Cerithioidea</taxon>
        <taxon>Batillariidae</taxon>
        <taxon>Batillaria</taxon>
    </lineage>
</organism>
<feature type="domain" description="TFIIE beta" evidence="9">
    <location>
        <begin position="57"/>
        <end position="141"/>
    </location>
</feature>
<feature type="compositionally biased region" description="Basic and acidic residues" evidence="8">
    <location>
        <begin position="271"/>
        <end position="281"/>
    </location>
</feature>
<accession>A0ABD0J2S6</accession>
<evidence type="ECO:0000256" key="8">
    <source>
        <dbReference type="SAM" id="MobiDB-lite"/>
    </source>
</evidence>
<keyword evidence="11" id="KW-1185">Reference proteome</keyword>
<dbReference type="PROSITE" id="PS51351">
    <property type="entry name" value="TFIIE_BETA_C"/>
    <property type="match status" value="1"/>
</dbReference>
<dbReference type="InterPro" id="IPR036390">
    <property type="entry name" value="WH_DNA-bd_sf"/>
</dbReference>
<feature type="compositionally biased region" description="Basic residues" evidence="8">
    <location>
        <begin position="253"/>
        <end position="270"/>
    </location>
</feature>
<dbReference type="InterPro" id="IPR036388">
    <property type="entry name" value="WH-like_DNA-bd_sf"/>
</dbReference>
<dbReference type="Pfam" id="PF18121">
    <property type="entry name" value="TFA2_Winged_2"/>
    <property type="match status" value="1"/>
</dbReference>
<dbReference type="PANTHER" id="PTHR12716:SF8">
    <property type="entry name" value="TRANSCRIPTION INITIATION FACTOR IIE SUBUNIT BETA"/>
    <property type="match status" value="1"/>
</dbReference>
<feature type="region of interest" description="Disordered" evidence="8">
    <location>
        <begin position="1"/>
        <end position="57"/>
    </location>
</feature>
<dbReference type="GO" id="GO:0003677">
    <property type="term" value="F:DNA binding"/>
    <property type="evidence" value="ECO:0007669"/>
    <property type="project" value="UniProtKB-UniRule"/>
</dbReference>
<dbReference type="Pfam" id="PF02186">
    <property type="entry name" value="TFIIE_beta"/>
    <property type="match status" value="1"/>
</dbReference>
<dbReference type="GO" id="GO:0005673">
    <property type="term" value="C:transcription factor TFIIE complex"/>
    <property type="evidence" value="ECO:0007669"/>
    <property type="project" value="UniProtKB-UniRule"/>
</dbReference>
<dbReference type="PANTHER" id="PTHR12716">
    <property type="entry name" value="TRANSCRIPTION INITIATION FACTOR IIE, BETA SUBUNIT"/>
    <property type="match status" value="1"/>
</dbReference>
<dbReference type="InterPro" id="IPR003166">
    <property type="entry name" value="TFIIE_bsu_DNA-bd"/>
</dbReference>
<dbReference type="GO" id="GO:0006367">
    <property type="term" value="P:transcription initiation at RNA polymerase II promoter"/>
    <property type="evidence" value="ECO:0007669"/>
    <property type="project" value="UniProtKB-UniRule"/>
</dbReference>
<evidence type="ECO:0000259" key="9">
    <source>
        <dbReference type="PROSITE" id="PS51351"/>
    </source>
</evidence>
<keyword evidence="4 7" id="KW-0804">Transcription</keyword>
<dbReference type="Proteomes" id="UP001519460">
    <property type="component" value="Unassembled WGS sequence"/>
</dbReference>
<reference evidence="10 11" key="1">
    <citation type="journal article" date="2023" name="Sci. Data">
        <title>Genome assembly of the Korean intertidal mud-creeper Batillaria attramentaria.</title>
        <authorList>
            <person name="Patra A.K."/>
            <person name="Ho P.T."/>
            <person name="Jun S."/>
            <person name="Lee S.J."/>
            <person name="Kim Y."/>
            <person name="Won Y.J."/>
        </authorList>
    </citation>
    <scope>NUCLEOTIDE SEQUENCE [LARGE SCALE GENOMIC DNA]</scope>
    <source>
        <strain evidence="10">Wonlab-2016</strain>
    </source>
</reference>
<evidence type="ECO:0000256" key="7">
    <source>
        <dbReference type="PIRNR" id="PIRNR016398"/>
    </source>
</evidence>
<comment type="subcellular location">
    <subcellularLocation>
        <location evidence="1 7">Nucleus</location>
    </subcellularLocation>
</comment>
<keyword evidence="2 7" id="KW-0805">Transcription regulation</keyword>
<dbReference type="FunFam" id="1.10.10.10:FF:000177">
    <property type="entry name" value="Transcription initiation factor IIE subunit beta"/>
    <property type="match status" value="1"/>
</dbReference>
<dbReference type="EMBL" id="JACVVK020000711">
    <property type="protein sequence ID" value="KAK7452850.1"/>
    <property type="molecule type" value="Genomic_DNA"/>
</dbReference>
<comment type="function">
    <text evidence="6 7">Recruits TFIIH to the initiation complex and stimulates the RNA polymerase II C-terminal domain kinase and DNA-dependent ATPase activities of TFIIH. Both TFIIH and TFIIE are required for promoter clearance by RNA polymerase.</text>
</comment>
<dbReference type="Gene3D" id="1.10.10.10">
    <property type="entry name" value="Winged helix-like DNA-binding domain superfamily/Winged helix DNA-binding domain"/>
    <property type="match status" value="1"/>
</dbReference>
<comment type="caution">
    <text evidence="10">The sequence shown here is derived from an EMBL/GenBank/DDBJ whole genome shotgun (WGS) entry which is preliminary data.</text>
</comment>
<evidence type="ECO:0000313" key="10">
    <source>
        <dbReference type="EMBL" id="KAK7452850.1"/>
    </source>
</evidence>
<proteinExistence type="inferred from homology"/>
<evidence type="ECO:0000256" key="3">
    <source>
        <dbReference type="ARBA" id="ARBA00023125"/>
    </source>
</evidence>
<protein>
    <recommendedName>
        <fullName evidence="7">Transcription initiation factor IIE subunit beta</fullName>
    </recommendedName>
</protein>
<evidence type="ECO:0000256" key="5">
    <source>
        <dbReference type="ARBA" id="ARBA00023242"/>
    </source>
</evidence>
<evidence type="ECO:0000256" key="6">
    <source>
        <dbReference type="ARBA" id="ARBA00025581"/>
    </source>
</evidence>
<evidence type="ECO:0000256" key="1">
    <source>
        <dbReference type="ARBA" id="ARBA00004123"/>
    </source>
</evidence>
<comment type="subunit">
    <text evidence="7">Tetramer of two alpha and two beta chains.</text>
</comment>
<feature type="compositionally biased region" description="Basic and acidic residues" evidence="8">
    <location>
        <begin position="1"/>
        <end position="13"/>
    </location>
</feature>
<dbReference type="PIRSF" id="PIRSF016398">
    <property type="entry name" value="TFIIE-beta"/>
    <property type="match status" value="1"/>
</dbReference>
<evidence type="ECO:0000256" key="4">
    <source>
        <dbReference type="ARBA" id="ARBA00023163"/>
    </source>
</evidence>